<dbReference type="InterPro" id="IPR001304">
    <property type="entry name" value="C-type_lectin-like"/>
</dbReference>
<organism evidence="3 4">
    <name type="scientific">Caenorhabditis angaria</name>
    <dbReference type="NCBI Taxonomy" id="860376"/>
    <lineage>
        <taxon>Eukaryota</taxon>
        <taxon>Metazoa</taxon>
        <taxon>Ecdysozoa</taxon>
        <taxon>Nematoda</taxon>
        <taxon>Chromadorea</taxon>
        <taxon>Rhabditida</taxon>
        <taxon>Rhabditina</taxon>
        <taxon>Rhabditomorpha</taxon>
        <taxon>Rhabditoidea</taxon>
        <taxon>Rhabditidae</taxon>
        <taxon>Peloderinae</taxon>
        <taxon>Caenorhabditis</taxon>
    </lineage>
</organism>
<sequence>MIQKFLTILLLLQFASYAESCAIRADEKCESGWTYYKREKTGWCMKLIMTETLEFHSLNTTTAKEICKSFGAVLSSIDDLSMKKVILNMRNETNVRESLFTWLGAELRPGCRKTECELNEDGDCKKNDNCGSQKANFQFIWNDGFAAEKSDQFIFEEVPLGSKTEGYYTPWTDLLIFPSNNIEKFYEYEYGNSAICGKPSIN</sequence>
<dbReference type="PANTHER" id="PTHR23124">
    <property type="entry name" value="C-TYPE LECTIN DOMAIN-CONTAINING PROTEIN-RELATED-RELATED"/>
    <property type="match status" value="1"/>
</dbReference>
<dbReference type="InterPro" id="IPR016186">
    <property type="entry name" value="C-type_lectin-like/link_sf"/>
</dbReference>
<evidence type="ECO:0000313" key="4">
    <source>
        <dbReference type="Proteomes" id="UP001152747"/>
    </source>
</evidence>
<evidence type="ECO:0000259" key="2">
    <source>
        <dbReference type="SMART" id="SM00034"/>
    </source>
</evidence>
<dbReference type="Gene3D" id="3.10.100.10">
    <property type="entry name" value="Mannose-Binding Protein A, subunit A"/>
    <property type="match status" value="1"/>
</dbReference>
<comment type="caution">
    <text evidence="3">The sequence shown here is derived from an EMBL/GenBank/DDBJ whole genome shotgun (WGS) entry which is preliminary data.</text>
</comment>
<dbReference type="SUPFAM" id="SSF56436">
    <property type="entry name" value="C-type lectin-like"/>
    <property type="match status" value="1"/>
</dbReference>
<accession>A0A9P1MWP1</accession>
<dbReference type="SMART" id="SM00034">
    <property type="entry name" value="CLECT"/>
    <property type="match status" value="1"/>
</dbReference>
<protein>
    <recommendedName>
        <fullName evidence="2">C-type lectin domain-containing protein</fullName>
    </recommendedName>
</protein>
<dbReference type="AlphaFoldDB" id="A0A9P1MWP1"/>
<dbReference type="InterPro" id="IPR016187">
    <property type="entry name" value="CTDL_fold"/>
</dbReference>
<dbReference type="Proteomes" id="UP001152747">
    <property type="component" value="Unassembled WGS sequence"/>
</dbReference>
<reference evidence="3" key="1">
    <citation type="submission" date="2022-11" db="EMBL/GenBank/DDBJ databases">
        <authorList>
            <person name="Kikuchi T."/>
        </authorList>
    </citation>
    <scope>NUCLEOTIDE SEQUENCE</scope>
    <source>
        <strain evidence="3">PS1010</strain>
    </source>
</reference>
<dbReference type="EMBL" id="CANHGI010000001">
    <property type="protein sequence ID" value="CAI5439583.1"/>
    <property type="molecule type" value="Genomic_DNA"/>
</dbReference>
<gene>
    <name evidence="3" type="ORF">CAMP_LOCUS2220</name>
</gene>
<keyword evidence="1" id="KW-0732">Signal</keyword>
<proteinExistence type="predicted"/>
<evidence type="ECO:0000256" key="1">
    <source>
        <dbReference type="SAM" id="SignalP"/>
    </source>
</evidence>
<name>A0A9P1MWP1_9PELO</name>
<evidence type="ECO:0000313" key="3">
    <source>
        <dbReference type="EMBL" id="CAI5439583.1"/>
    </source>
</evidence>
<keyword evidence="4" id="KW-1185">Reference proteome</keyword>
<feature type="signal peptide" evidence="1">
    <location>
        <begin position="1"/>
        <end position="20"/>
    </location>
</feature>
<feature type="chain" id="PRO_5040341946" description="C-type lectin domain-containing protein" evidence="1">
    <location>
        <begin position="21"/>
        <end position="202"/>
    </location>
</feature>
<feature type="domain" description="C-type lectin" evidence="2">
    <location>
        <begin position="29"/>
        <end position="156"/>
    </location>
</feature>